<dbReference type="AlphaFoldDB" id="A0A6J7K1A2"/>
<keyword evidence="5 8" id="KW-0812">Transmembrane</keyword>
<feature type="transmembrane region" description="Helical" evidence="8">
    <location>
        <begin position="403"/>
        <end position="422"/>
    </location>
</feature>
<keyword evidence="4" id="KW-0808">Transferase</keyword>
<evidence type="ECO:0000256" key="2">
    <source>
        <dbReference type="ARBA" id="ARBA00022475"/>
    </source>
</evidence>
<feature type="transmembrane region" description="Helical" evidence="8">
    <location>
        <begin position="130"/>
        <end position="151"/>
    </location>
</feature>
<feature type="transmembrane region" description="Helical" evidence="8">
    <location>
        <begin position="428"/>
        <end position="444"/>
    </location>
</feature>
<keyword evidence="3" id="KW-0328">Glycosyltransferase</keyword>
<feature type="transmembrane region" description="Helical" evidence="8">
    <location>
        <begin position="25"/>
        <end position="44"/>
    </location>
</feature>
<evidence type="ECO:0000256" key="3">
    <source>
        <dbReference type="ARBA" id="ARBA00022676"/>
    </source>
</evidence>
<evidence type="ECO:0000256" key="1">
    <source>
        <dbReference type="ARBA" id="ARBA00004651"/>
    </source>
</evidence>
<gene>
    <name evidence="9" type="ORF">UFOPK3789_00557</name>
</gene>
<keyword evidence="7 8" id="KW-0472">Membrane</keyword>
<dbReference type="InterPro" id="IPR050297">
    <property type="entry name" value="LipidA_mod_glycosyltrf_83"/>
</dbReference>
<dbReference type="GO" id="GO:0016763">
    <property type="term" value="F:pentosyltransferase activity"/>
    <property type="evidence" value="ECO:0007669"/>
    <property type="project" value="TreeGrafter"/>
</dbReference>
<dbReference type="EMBL" id="CAFBNL010000022">
    <property type="protein sequence ID" value="CAB4948937.1"/>
    <property type="molecule type" value="Genomic_DNA"/>
</dbReference>
<dbReference type="PANTHER" id="PTHR33908">
    <property type="entry name" value="MANNOSYLTRANSFERASE YKCB-RELATED"/>
    <property type="match status" value="1"/>
</dbReference>
<evidence type="ECO:0000256" key="5">
    <source>
        <dbReference type="ARBA" id="ARBA00022692"/>
    </source>
</evidence>
<comment type="subcellular location">
    <subcellularLocation>
        <location evidence="1">Cell membrane</location>
        <topology evidence="1">Multi-pass membrane protein</topology>
    </subcellularLocation>
</comment>
<accession>A0A6J7K1A2</accession>
<sequence>MPNNPQGSAARPAAPVSLLRRSAPGTAATIGVIAIGLILPLWIARSQGALGVARGDDWSYLVTLFRWVDTGRMEFNNWVSMSLVGQLWIAAPIAAIWGHAITIVQIQTAFLGATGLLCVLWLSRRLGLSWGLAALAGLTISASPLWMVLSTTYMTDVPSFTFSLAGLLIATVALQRRPVSMPLVLLSIVVATYSVLIRQYAVVPLIAIVIAGFLATTSTKRKPATIALVITCAISLITIIIFFIWWSHVPGPKSIAPHIPNGRQIRTAFIKGAGFARLGGLLLAPVLIYAGPVRIIKRSYDSSKVLSVLLIVFAIIWQAVTATKYLSAQFVGNYVIRDGALSIAVLPGKRPDVIPGPLWNLGVVASSILAVALLVAIVPSIVELWSKIRDRRLLKSDPVTSMLGLTIAGFISAYSIAMMTGVQVYDRYALPAIPIIAVLLLRAVDQRPRRSHVVCTSGALIALLAIGTSFAIDSASFDAGRWRLADQIAIANGWRPIQVNGGFEWVNFHRGKRGIVGTRANLIKLQADGSVVMVPKFCANLRVINPNVDQIAGLGDRVLGRSTYRGLLRPDVVIIALKSRKDCGRGNVP</sequence>
<feature type="transmembrane region" description="Helical" evidence="8">
    <location>
        <begin position="226"/>
        <end position="248"/>
    </location>
</feature>
<feature type="transmembrane region" description="Helical" evidence="8">
    <location>
        <begin position="202"/>
        <end position="219"/>
    </location>
</feature>
<feature type="transmembrane region" description="Helical" evidence="8">
    <location>
        <begin position="451"/>
        <end position="472"/>
    </location>
</feature>
<keyword evidence="2" id="KW-1003">Cell membrane</keyword>
<dbReference type="GO" id="GO:0008610">
    <property type="term" value="P:lipid biosynthetic process"/>
    <property type="evidence" value="ECO:0007669"/>
    <property type="project" value="UniProtKB-ARBA"/>
</dbReference>
<reference evidence="9" key="1">
    <citation type="submission" date="2020-05" db="EMBL/GenBank/DDBJ databases">
        <authorList>
            <person name="Chiriac C."/>
            <person name="Salcher M."/>
            <person name="Ghai R."/>
            <person name="Kavagutti S V."/>
        </authorList>
    </citation>
    <scope>NUCLEOTIDE SEQUENCE</scope>
</reference>
<evidence type="ECO:0000256" key="6">
    <source>
        <dbReference type="ARBA" id="ARBA00022989"/>
    </source>
</evidence>
<dbReference type="GO" id="GO:0005886">
    <property type="term" value="C:plasma membrane"/>
    <property type="evidence" value="ECO:0007669"/>
    <property type="project" value="UniProtKB-SubCell"/>
</dbReference>
<name>A0A6J7K1A2_9ZZZZ</name>
<protein>
    <submittedName>
        <fullName evidence="9">Unannotated protein</fullName>
    </submittedName>
</protein>
<proteinExistence type="predicted"/>
<dbReference type="PANTHER" id="PTHR33908:SF11">
    <property type="entry name" value="MEMBRANE PROTEIN"/>
    <property type="match status" value="1"/>
</dbReference>
<feature type="transmembrane region" description="Helical" evidence="8">
    <location>
        <begin position="75"/>
        <end position="97"/>
    </location>
</feature>
<evidence type="ECO:0000256" key="8">
    <source>
        <dbReference type="SAM" id="Phobius"/>
    </source>
</evidence>
<keyword evidence="6 8" id="KW-1133">Transmembrane helix</keyword>
<feature type="transmembrane region" description="Helical" evidence="8">
    <location>
        <begin position="103"/>
        <end position="123"/>
    </location>
</feature>
<evidence type="ECO:0000313" key="9">
    <source>
        <dbReference type="EMBL" id="CAB4948937.1"/>
    </source>
</evidence>
<organism evidence="9">
    <name type="scientific">freshwater metagenome</name>
    <dbReference type="NCBI Taxonomy" id="449393"/>
    <lineage>
        <taxon>unclassified sequences</taxon>
        <taxon>metagenomes</taxon>
        <taxon>ecological metagenomes</taxon>
    </lineage>
</organism>
<feature type="transmembrane region" description="Helical" evidence="8">
    <location>
        <begin position="302"/>
        <end position="320"/>
    </location>
</feature>
<evidence type="ECO:0000256" key="7">
    <source>
        <dbReference type="ARBA" id="ARBA00023136"/>
    </source>
</evidence>
<feature type="transmembrane region" description="Helical" evidence="8">
    <location>
        <begin position="358"/>
        <end position="382"/>
    </location>
</feature>
<feature type="transmembrane region" description="Helical" evidence="8">
    <location>
        <begin position="268"/>
        <end position="290"/>
    </location>
</feature>
<evidence type="ECO:0000256" key="4">
    <source>
        <dbReference type="ARBA" id="ARBA00022679"/>
    </source>
</evidence>